<dbReference type="Proteomes" id="UP000188879">
    <property type="component" value="Unassembled WGS sequence"/>
</dbReference>
<evidence type="ECO:0000313" key="5">
    <source>
        <dbReference type="Proteomes" id="UP000188879"/>
    </source>
</evidence>
<evidence type="ECO:0000259" key="2">
    <source>
        <dbReference type="Pfam" id="PF16220"/>
    </source>
</evidence>
<dbReference type="GO" id="GO:0016989">
    <property type="term" value="F:sigma factor antagonist activity"/>
    <property type="evidence" value="ECO:0007669"/>
    <property type="project" value="TreeGrafter"/>
</dbReference>
<dbReference type="PIRSF" id="PIRSF018266">
    <property type="entry name" value="FecR"/>
    <property type="match status" value="1"/>
</dbReference>
<dbReference type="InterPro" id="IPR032508">
    <property type="entry name" value="FecR_C"/>
</dbReference>
<organism evidence="4 5">
    <name type="scientific">Teichococcus deserti</name>
    <dbReference type="NCBI Taxonomy" id="1817963"/>
    <lineage>
        <taxon>Bacteria</taxon>
        <taxon>Pseudomonadati</taxon>
        <taxon>Pseudomonadota</taxon>
        <taxon>Alphaproteobacteria</taxon>
        <taxon>Acetobacterales</taxon>
        <taxon>Roseomonadaceae</taxon>
        <taxon>Roseomonas</taxon>
    </lineage>
</organism>
<proteinExistence type="predicted"/>
<evidence type="ECO:0000259" key="3">
    <source>
        <dbReference type="Pfam" id="PF16344"/>
    </source>
</evidence>
<dbReference type="Pfam" id="PF16344">
    <property type="entry name" value="FecR_C"/>
    <property type="match status" value="1"/>
</dbReference>
<dbReference type="InterPro" id="IPR012373">
    <property type="entry name" value="Ferrdict_sens_TM"/>
</dbReference>
<evidence type="ECO:0008006" key="6">
    <source>
        <dbReference type="Google" id="ProtNLM"/>
    </source>
</evidence>
<dbReference type="PANTHER" id="PTHR30273:SF2">
    <property type="entry name" value="PROTEIN FECR"/>
    <property type="match status" value="1"/>
</dbReference>
<dbReference type="RefSeq" id="WP_076956741.1">
    <property type="nucleotide sequence ID" value="NZ_MLCO01000059.1"/>
</dbReference>
<accession>A0A1V2H5Z7</accession>
<dbReference type="Pfam" id="PF16220">
    <property type="entry name" value="DUF4880"/>
    <property type="match status" value="1"/>
</dbReference>
<comment type="caution">
    <text evidence="4">The sequence shown here is derived from an EMBL/GenBank/DDBJ whole genome shotgun (WGS) entry which is preliminary data.</text>
</comment>
<dbReference type="InterPro" id="IPR006860">
    <property type="entry name" value="FecR"/>
</dbReference>
<gene>
    <name evidence="4" type="ORF">BKE38_07425</name>
</gene>
<protein>
    <recommendedName>
        <fullName evidence="6">Iron dicitrate transport regulator FecR</fullName>
    </recommendedName>
</protein>
<dbReference type="Gene3D" id="3.55.50.30">
    <property type="match status" value="1"/>
</dbReference>
<evidence type="ECO:0000259" key="1">
    <source>
        <dbReference type="Pfam" id="PF04773"/>
    </source>
</evidence>
<reference evidence="4 5" key="1">
    <citation type="submission" date="2016-10" db="EMBL/GenBank/DDBJ databases">
        <title>Draft Genome sequence of Roseomonas sp. strain M3.</title>
        <authorList>
            <person name="Subhash Y."/>
            <person name="Lee S."/>
        </authorList>
    </citation>
    <scope>NUCLEOTIDE SEQUENCE [LARGE SCALE GENOMIC DNA]</scope>
    <source>
        <strain evidence="4 5">M3</strain>
    </source>
</reference>
<evidence type="ECO:0000313" key="4">
    <source>
        <dbReference type="EMBL" id="ONG55984.1"/>
    </source>
</evidence>
<feature type="domain" description="FecR protein" evidence="1">
    <location>
        <begin position="104"/>
        <end position="194"/>
    </location>
</feature>
<dbReference type="Pfam" id="PF04773">
    <property type="entry name" value="FecR"/>
    <property type="match status" value="1"/>
</dbReference>
<dbReference type="AlphaFoldDB" id="A0A1V2H5Z7"/>
<dbReference type="EMBL" id="MLCO01000059">
    <property type="protein sequence ID" value="ONG55984.1"/>
    <property type="molecule type" value="Genomic_DNA"/>
</dbReference>
<dbReference type="Gene3D" id="2.60.120.1440">
    <property type="match status" value="1"/>
</dbReference>
<feature type="domain" description="FecR N-terminal" evidence="2">
    <location>
        <begin position="12"/>
        <end position="54"/>
    </location>
</feature>
<feature type="domain" description="Protein FecR C-terminal" evidence="3">
    <location>
        <begin position="237"/>
        <end position="300"/>
    </location>
</feature>
<keyword evidence="5" id="KW-1185">Reference proteome</keyword>
<name>A0A1V2H5Z7_9PROT</name>
<dbReference type="InterPro" id="IPR032623">
    <property type="entry name" value="FecR_N"/>
</dbReference>
<dbReference type="PANTHER" id="PTHR30273">
    <property type="entry name" value="PERIPLASMIC SIGNAL SENSOR AND SIGMA FACTOR ACTIVATOR FECR-RELATED"/>
    <property type="match status" value="1"/>
</dbReference>
<sequence length="308" mass="32426">MSPEAELTRIEEQAAIWFTRSRQPAWPAAERDALAAWLAEDPRHAVALREAEALWGALDGQRAALGAGLPKGRRSLWRPALGLAGAAAAAGGVFWLSDPARRADYRSGTGERRVVELAADGSRAELDAASALSADFSGAARRLTLHAGQALLTLPPARPFEVLAGDGRLIGTGGSLGLHRRAERVSVALLEGRATLQQGGRRVVLERGEAASYGVAGLQGPVAADPGTATAWRQDQLIFRRAPLAEVVQDLERYRGGVILITDRKTAEISVSGAFSTRNPDAVLAAIGQTLPVTVRQIAGYLVVISAG</sequence>